<evidence type="ECO:0000259" key="3">
    <source>
        <dbReference type="Pfam" id="PF00535"/>
    </source>
</evidence>
<organism evidence="4 5">
    <name type="scientific">Pediococcus inopinatus</name>
    <dbReference type="NCBI Taxonomy" id="114090"/>
    <lineage>
        <taxon>Bacteria</taxon>
        <taxon>Bacillati</taxon>
        <taxon>Bacillota</taxon>
        <taxon>Bacilli</taxon>
        <taxon>Lactobacillales</taxon>
        <taxon>Lactobacillaceae</taxon>
        <taxon>Pediococcus</taxon>
    </lineage>
</organism>
<reference evidence="5" key="1">
    <citation type="submission" date="2024-06" db="EMBL/GenBank/DDBJ databases">
        <authorList>
            <person name="Chang H.C."/>
            <person name="Mun S.Y."/>
        </authorList>
    </citation>
    <scope>NUCLEOTIDE SEQUENCE [LARGE SCALE GENOMIC DNA]</scope>
    <source>
        <strain evidence="5">KT1</strain>
    </source>
</reference>
<feature type="domain" description="Glycosyltransferase 2-like" evidence="3">
    <location>
        <begin position="4"/>
        <end position="132"/>
    </location>
</feature>
<evidence type="ECO:0000256" key="2">
    <source>
        <dbReference type="ARBA" id="ARBA00022679"/>
    </source>
</evidence>
<keyword evidence="5" id="KW-1185">Reference proteome</keyword>
<dbReference type="InterPro" id="IPR029044">
    <property type="entry name" value="Nucleotide-diphossugar_trans"/>
</dbReference>
<evidence type="ECO:0000313" key="5">
    <source>
        <dbReference type="Proteomes" id="UP001302696"/>
    </source>
</evidence>
<dbReference type="Gene3D" id="3.90.550.10">
    <property type="entry name" value="Spore Coat Polysaccharide Biosynthesis Protein SpsA, Chain A"/>
    <property type="match status" value="1"/>
</dbReference>
<evidence type="ECO:0000256" key="1">
    <source>
        <dbReference type="ARBA" id="ARBA00022676"/>
    </source>
</evidence>
<dbReference type="RefSeq" id="WP_323709112.1">
    <property type="nucleotide sequence ID" value="NZ_CP104778.1"/>
</dbReference>
<dbReference type="EMBL" id="CP104778">
    <property type="protein sequence ID" value="WPC22383.1"/>
    <property type="molecule type" value="Genomic_DNA"/>
</dbReference>
<gene>
    <name evidence="4" type="ORF">N6G96_03990</name>
</gene>
<dbReference type="InterPro" id="IPR001173">
    <property type="entry name" value="Glyco_trans_2-like"/>
</dbReference>
<dbReference type="SUPFAM" id="SSF53448">
    <property type="entry name" value="Nucleotide-diphospho-sugar transferases"/>
    <property type="match status" value="1"/>
</dbReference>
<name>A0ABZ0Q727_9LACO</name>
<keyword evidence="2" id="KW-0808">Transferase</keyword>
<dbReference type="Proteomes" id="UP001302696">
    <property type="component" value="Chromosome"/>
</dbReference>
<accession>A0ABZ0Q727</accession>
<keyword evidence="1" id="KW-0328">Glycosyltransferase</keyword>
<dbReference type="PANTHER" id="PTHR22916:SF51">
    <property type="entry name" value="GLYCOSYLTRANSFERASE EPSH-RELATED"/>
    <property type="match status" value="1"/>
</dbReference>
<dbReference type="PANTHER" id="PTHR22916">
    <property type="entry name" value="GLYCOSYLTRANSFERASE"/>
    <property type="match status" value="1"/>
</dbReference>
<dbReference type="CDD" id="cd00761">
    <property type="entry name" value="Glyco_tranf_GTA_type"/>
    <property type="match status" value="1"/>
</dbReference>
<evidence type="ECO:0000313" key="4">
    <source>
        <dbReference type="EMBL" id="WPC22383.1"/>
    </source>
</evidence>
<dbReference type="Pfam" id="PF00535">
    <property type="entry name" value="Glycos_transf_2"/>
    <property type="match status" value="1"/>
</dbReference>
<sequence>MKLSVVIPIYNSENYISRCLESIMNQTFNDYEIIIVDDGSTDNSKLIINRYVLKDERIKYFYIKNHGVSHARNIGIETSSGKYLMFIDADDYCDENYFSNMVNLIQHLQVDVAMSNFYLVQNKNIYPNKLPRLQNKSGILTSDQATTLILLDNGFKGFVWNKIYKRSVVDNLRFDSRYAYLEDMLFNIKVFKNCKNIGYNDSINYYYCQNIGSASSELNQDFYSVSMKIRNIISTKNRYIVDSNILYNLVFQGKSSSKTFITVKNENRMKNIRLYNPVKNLIIKTSFVNLRVATWLARELQRVVTSKAYFRLRKFLN</sequence>
<proteinExistence type="predicted"/>
<protein>
    <submittedName>
        <fullName evidence="4">Glycosyltransferase</fullName>
    </submittedName>
</protein>